<dbReference type="EMBL" id="CABVIH010000010">
    <property type="protein sequence ID" value="VVO90454.1"/>
    <property type="molecule type" value="Genomic_DNA"/>
</dbReference>
<evidence type="ECO:0000313" key="1">
    <source>
        <dbReference type="EMBL" id="VVO90454.1"/>
    </source>
</evidence>
<dbReference type="AlphaFoldDB" id="A0A5E7JRD3"/>
<dbReference type="RefSeq" id="WP_150779798.1">
    <property type="nucleotide sequence ID" value="NZ_CABVIH010000010.1"/>
</dbReference>
<dbReference type="OrthoDB" id="7024978at2"/>
<protein>
    <submittedName>
        <fullName evidence="1">Uncharacterized protein</fullName>
    </submittedName>
</protein>
<dbReference type="Proteomes" id="UP000375525">
    <property type="component" value="Unassembled WGS sequence"/>
</dbReference>
<sequence>MATSYKKIKKAGNSSLSAGVRNYDAPEVVGVDINDPEGQVPIELITKGLEVVVKRWENFPDKPPRKDRLRVAWEFADTKIWVFDDLVYPIPPERIIIKIDPGLLTEDGVAYVSYEVLLEDLNVIPSARRKLTIDSAAIDLLEPTFPSAGSDGYLNCDTDNPPLWVGVRVKVLPDPGFALQDVLIVHWEGYKSLNGSGPPIANTYKEIRKSILTQEELEKGIEVLVEPFVPHIEPMINKASALARYSLERNGRVTRKSKVGLVRIDRIIPGEEEFCGPP</sequence>
<accession>A0A5E7JRD3</accession>
<evidence type="ECO:0000313" key="2">
    <source>
        <dbReference type="Proteomes" id="UP000375525"/>
    </source>
</evidence>
<gene>
    <name evidence="1" type="ORF">PS880_02276</name>
</gene>
<name>A0A5E7JRD3_PSEFL</name>
<proteinExistence type="predicted"/>
<reference evidence="1 2" key="1">
    <citation type="submission" date="2019-09" db="EMBL/GenBank/DDBJ databases">
        <authorList>
            <person name="Chandra G."/>
            <person name="Truman W A."/>
        </authorList>
    </citation>
    <scope>NUCLEOTIDE SEQUENCE [LARGE SCALE GENOMIC DNA]</scope>
    <source>
        <strain evidence="1">PS880</strain>
    </source>
</reference>
<organism evidence="1 2">
    <name type="scientific">Pseudomonas fluorescens</name>
    <dbReference type="NCBI Taxonomy" id="294"/>
    <lineage>
        <taxon>Bacteria</taxon>
        <taxon>Pseudomonadati</taxon>
        <taxon>Pseudomonadota</taxon>
        <taxon>Gammaproteobacteria</taxon>
        <taxon>Pseudomonadales</taxon>
        <taxon>Pseudomonadaceae</taxon>
        <taxon>Pseudomonas</taxon>
    </lineage>
</organism>